<evidence type="ECO:0000256" key="6">
    <source>
        <dbReference type="SAM" id="MobiDB-lite"/>
    </source>
</evidence>
<evidence type="ECO:0008006" key="10">
    <source>
        <dbReference type="Google" id="ProtNLM"/>
    </source>
</evidence>
<dbReference type="InterPro" id="IPR003469">
    <property type="entry name" value="Glyco_hydro_68"/>
</dbReference>
<evidence type="ECO:0000256" key="4">
    <source>
        <dbReference type="PIRSR" id="PIRSR603469-4"/>
    </source>
</evidence>
<evidence type="ECO:0000256" key="1">
    <source>
        <dbReference type="ARBA" id="ARBA00006775"/>
    </source>
</evidence>
<evidence type="ECO:0000256" key="7">
    <source>
        <dbReference type="SAM" id="SignalP"/>
    </source>
</evidence>
<gene>
    <name evidence="8" type="ORF">CVO96_03060</name>
</gene>
<keyword evidence="3" id="KW-0479">Metal-binding</keyword>
<organism evidence="8 9">
    <name type="scientific">Deinococcus koreensis</name>
    <dbReference type="NCBI Taxonomy" id="2054903"/>
    <lineage>
        <taxon>Bacteria</taxon>
        <taxon>Thermotogati</taxon>
        <taxon>Deinococcota</taxon>
        <taxon>Deinococci</taxon>
        <taxon>Deinococcales</taxon>
        <taxon>Deinococcaceae</taxon>
        <taxon>Deinococcus</taxon>
    </lineage>
</organism>
<feature type="region of interest" description="Disordered" evidence="6">
    <location>
        <begin position="24"/>
        <end position="45"/>
    </location>
</feature>
<dbReference type="SUPFAM" id="SSF75005">
    <property type="entry name" value="Arabinanase/levansucrase/invertase"/>
    <property type="match status" value="1"/>
</dbReference>
<comment type="caution">
    <text evidence="8">The sequence shown here is derived from an EMBL/GenBank/DDBJ whole genome shotgun (WGS) entry which is preliminary data.</text>
</comment>
<keyword evidence="9" id="KW-1185">Reference proteome</keyword>
<dbReference type="GO" id="GO:0046872">
    <property type="term" value="F:metal ion binding"/>
    <property type="evidence" value="ECO:0007669"/>
    <property type="project" value="UniProtKB-KW"/>
</dbReference>
<evidence type="ECO:0000256" key="2">
    <source>
        <dbReference type="PIRSR" id="PIRSR603469-2"/>
    </source>
</evidence>
<evidence type="ECO:0000313" key="8">
    <source>
        <dbReference type="EMBL" id="PNY80483.1"/>
    </source>
</evidence>
<dbReference type="EMBL" id="PPPD01000001">
    <property type="protein sequence ID" value="PNY80483.1"/>
    <property type="molecule type" value="Genomic_DNA"/>
</dbReference>
<keyword evidence="3" id="KW-0106">Calcium</keyword>
<accession>A0A2K3UVC2</accession>
<evidence type="ECO:0000256" key="3">
    <source>
        <dbReference type="PIRSR" id="PIRSR603469-3"/>
    </source>
</evidence>
<dbReference type="InterPro" id="IPR023296">
    <property type="entry name" value="Glyco_hydro_beta-prop_sf"/>
</dbReference>
<dbReference type="AlphaFoldDB" id="A0A2K3UVC2"/>
<dbReference type="GO" id="GO:0009758">
    <property type="term" value="P:carbohydrate utilization"/>
    <property type="evidence" value="ECO:0007669"/>
    <property type="project" value="InterPro"/>
</dbReference>
<sequence>MTHSPVARPVCLLLVSALLASCGSPQPSPNPAPPGGTDTRPEGDYTDRWTLQEAMQIPLNKTAQTATPAITDWPTINFPQPNPRGLQKTLPGYHIWDTWAIRTLGGGVADIQLNDGKTYNVLIHLSVKEDVLPGKRHDIATLRYSYATDGKSWKLGANDGLVFPKQDSFGSRNWAGSAVITDDGQVFVFYTATGEKGEDFNAALLPSRAGRGDISSSALRGGLLPLSGSGAGDIQPGISYEQKIAVAWGPKLKVVGGQVVFDGAWKHKVILRADGTYYQTLQQSDVGDLYAFRDPWVFRDPADKKLYMLFEGNVGGIKSQQKCDPEDIGDAAYRASVQVPENARNWNGALGLAVSSGNSGTTGADLTASLTNWKLTPPLLTAKCVNQELERPHFVFKDNRYYLFTSSHVKKFAEIGDLRARGVEGLYGFVGNSIRGNYTPLNAGGLVLSNPSTQDYQAYSYDVIPTTDPSRYLITSFIDSPGIGDRDIGEFSSLTPEQQFRAFGGTLDKTHVLEITGTGTRLNGQLDYGQIKP</sequence>
<feature type="binding site" evidence="2">
    <location>
        <begin position="388"/>
        <end position="390"/>
    </location>
    <ligand>
        <name>substrate</name>
    </ligand>
</feature>
<feature type="site" description="Transition state stabilizer" evidence="4">
    <location>
        <position position="294"/>
    </location>
</feature>
<dbReference type="CDD" id="cd08997">
    <property type="entry name" value="GH68"/>
    <property type="match status" value="1"/>
</dbReference>
<dbReference type="RefSeq" id="WP_103310209.1">
    <property type="nucleotide sequence ID" value="NZ_PPPD01000001.1"/>
</dbReference>
<protein>
    <recommendedName>
        <fullName evidence="10">Glycoside hydrolase 68 family protein</fullName>
    </recommendedName>
</protein>
<name>A0A2K3UVC2_9DEIO</name>
<evidence type="ECO:0000256" key="5">
    <source>
        <dbReference type="RuleBase" id="RU361220"/>
    </source>
</evidence>
<dbReference type="Pfam" id="PF02435">
    <property type="entry name" value="Glyco_hydro_68"/>
    <property type="match status" value="1"/>
</dbReference>
<feature type="signal peptide" evidence="7">
    <location>
        <begin position="1"/>
        <end position="20"/>
    </location>
</feature>
<feature type="binding site" evidence="3">
    <location>
        <position position="288"/>
    </location>
    <ligand>
        <name>Ca(2+)</name>
        <dbReference type="ChEBI" id="CHEBI:29108"/>
        <label>1</label>
    </ligand>
</feature>
<dbReference type="OrthoDB" id="2210426at2"/>
<comment type="similarity">
    <text evidence="1 5">Belongs to the glycosyl hydrolase 68 family.</text>
</comment>
<dbReference type="GO" id="GO:0050053">
    <property type="term" value="F:levansucrase activity"/>
    <property type="evidence" value="ECO:0007669"/>
    <property type="project" value="InterPro"/>
</dbReference>
<evidence type="ECO:0000313" key="9">
    <source>
        <dbReference type="Proteomes" id="UP000236379"/>
    </source>
</evidence>
<proteinExistence type="inferred from homology"/>
<dbReference type="Proteomes" id="UP000236379">
    <property type="component" value="Unassembled WGS sequence"/>
</dbReference>
<feature type="chain" id="PRO_5014439186" description="Glycoside hydrolase 68 family protein" evidence="7">
    <location>
        <begin position="21"/>
        <end position="533"/>
    </location>
</feature>
<reference evidence="8 9" key="1">
    <citation type="submission" date="2018-01" db="EMBL/GenBank/DDBJ databases">
        <title>Deinococcus koreensis sp. nov., a radiation-resistant bacterium isolated from river water.</title>
        <authorList>
            <person name="Choi A."/>
        </authorList>
    </citation>
    <scope>NUCLEOTIDE SEQUENCE [LARGE SCALE GENOMIC DNA]</scope>
    <source>
        <strain evidence="8 9">SJW1-2</strain>
    </source>
</reference>
<feature type="binding site" evidence="2">
    <location>
        <begin position="293"/>
        <end position="294"/>
    </location>
    <ligand>
        <name>substrate</name>
    </ligand>
</feature>
<keyword evidence="7" id="KW-0732">Signal</keyword>
<feature type="binding site" evidence="3">
    <location>
        <position position="320"/>
    </location>
    <ligand>
        <name>Ca(2+)</name>
        <dbReference type="ChEBI" id="CHEBI:29108"/>
        <label>1</label>
    </ligand>
</feature>
<dbReference type="Gene3D" id="2.115.10.20">
    <property type="entry name" value="Glycosyl hydrolase domain, family 43"/>
    <property type="match status" value="1"/>
</dbReference>
<comment type="cofactor">
    <cofactor evidence="3">
        <name>Ca(2+)</name>
        <dbReference type="ChEBI" id="CHEBI:29108"/>
    </cofactor>
</comment>
<feature type="binding site" evidence="3">
    <location>
        <position position="347"/>
    </location>
    <ligand>
        <name>Ca(2+)</name>
        <dbReference type="ChEBI" id="CHEBI:29108"/>
        <label>1</label>
    </ligand>
</feature>